<organism evidence="6 7">
    <name type="scientific">Dermatophagoides pteronyssinus</name>
    <name type="common">European house dust mite</name>
    <dbReference type="NCBI Taxonomy" id="6956"/>
    <lineage>
        <taxon>Eukaryota</taxon>
        <taxon>Metazoa</taxon>
        <taxon>Ecdysozoa</taxon>
        <taxon>Arthropoda</taxon>
        <taxon>Chelicerata</taxon>
        <taxon>Arachnida</taxon>
        <taxon>Acari</taxon>
        <taxon>Acariformes</taxon>
        <taxon>Sarcoptiformes</taxon>
        <taxon>Astigmata</taxon>
        <taxon>Psoroptidia</taxon>
        <taxon>Analgoidea</taxon>
        <taxon>Pyroglyphidae</taxon>
        <taxon>Dermatophagoidinae</taxon>
        <taxon>Dermatophagoides</taxon>
    </lineage>
</organism>
<dbReference type="InterPro" id="IPR035957">
    <property type="entry name" value="Crust_neurohorm_sf"/>
</dbReference>
<dbReference type="GO" id="GO:0007623">
    <property type="term" value="P:circadian rhythm"/>
    <property type="evidence" value="ECO:0007669"/>
    <property type="project" value="TreeGrafter"/>
</dbReference>
<dbReference type="PROSITE" id="PS01250">
    <property type="entry name" value="CHH_MIH_GIH"/>
    <property type="match status" value="1"/>
</dbReference>
<evidence type="ECO:0000313" key="6">
    <source>
        <dbReference type="Proteomes" id="UP000515146"/>
    </source>
</evidence>
<feature type="disulfide bond" evidence="4">
    <location>
        <begin position="65"/>
        <end position="90"/>
    </location>
</feature>
<comment type="function">
    <text evidence="1">May increase the toxicity of alpha-latrotoxin and/or other venom components. Is non-toxic to mice and to the cockroach Periplaneta americana.</text>
</comment>
<dbReference type="Pfam" id="PF01147">
    <property type="entry name" value="Crust_neurohorm"/>
    <property type="match status" value="1"/>
</dbReference>
<gene>
    <name evidence="7" type="primary">LOC113797473</name>
</gene>
<keyword evidence="6" id="KW-1185">Reference proteome</keyword>
<name>A0A6P6YEF1_DERPT</name>
<feature type="disulfide bond" evidence="4">
    <location>
        <begin position="62"/>
        <end position="77"/>
    </location>
</feature>
<feature type="disulfide bond" evidence="4">
    <location>
        <begin position="46"/>
        <end position="81"/>
    </location>
</feature>
<dbReference type="SUPFAM" id="SSF81778">
    <property type="entry name" value="Crustacean CHH/MIH/GIH neurohormone"/>
    <property type="match status" value="1"/>
</dbReference>
<keyword evidence="5" id="KW-1133">Transmembrane helix</keyword>
<evidence type="ECO:0000256" key="5">
    <source>
        <dbReference type="SAM" id="Phobius"/>
    </source>
</evidence>
<feature type="transmembrane region" description="Helical" evidence="5">
    <location>
        <begin position="6"/>
        <end position="26"/>
    </location>
</feature>
<dbReference type="RefSeq" id="XP_027203652.1">
    <property type="nucleotide sequence ID" value="XM_027347851.1"/>
</dbReference>
<evidence type="ECO:0000256" key="2">
    <source>
        <dbReference type="ARBA" id="ARBA00005447"/>
    </source>
</evidence>
<evidence type="ECO:0000256" key="1">
    <source>
        <dbReference type="ARBA" id="ARBA00003845"/>
    </source>
</evidence>
<dbReference type="PANTHER" id="PTHR35981:SF2">
    <property type="entry name" value="ION TRANSPORT PEPTIDE, ISOFORM C"/>
    <property type="match status" value="1"/>
</dbReference>
<dbReference type="InParanoid" id="A0A6P6YEF1"/>
<dbReference type="GO" id="GO:0005184">
    <property type="term" value="F:neuropeptide hormone activity"/>
    <property type="evidence" value="ECO:0007669"/>
    <property type="project" value="InterPro"/>
</dbReference>
<sequence>MKAKTIFILYLIVIQIVIQMVSMVSVKKDLRKVRTLMNFKRSNHGCSSKIDVRKYAELDNVCYECFQRYRADLLDDCRDDCYDNPIFWMCVDAMSLSNKRQYFKELIQQLTAKH</sequence>
<keyword evidence="5" id="KW-0472">Membrane</keyword>
<proteinExistence type="inferred from homology"/>
<evidence type="ECO:0000256" key="4">
    <source>
        <dbReference type="PIRSR" id="PIRSR631098-51"/>
    </source>
</evidence>
<comment type="similarity">
    <text evidence="2">Belongs to the arthropod CHH/MIH/GIH/VIH hormone family.</text>
</comment>
<dbReference type="PANTHER" id="PTHR35981">
    <property type="entry name" value="ION TRANSPORT PEPTIDE, ISOFORM C"/>
    <property type="match status" value="1"/>
</dbReference>
<keyword evidence="3 4" id="KW-1015">Disulfide bond</keyword>
<dbReference type="KEGG" id="dpte:113797473"/>
<protein>
    <submittedName>
        <fullName evidence="7">Crustacean hyperglycemic hormone-like</fullName>
    </submittedName>
</protein>
<dbReference type="InterPro" id="IPR031098">
    <property type="entry name" value="Crust_neurohorm"/>
</dbReference>
<dbReference type="Gene3D" id="1.10.2010.10">
    <property type="entry name" value="Crustacean CHH/MIH/GIH neurohormone"/>
    <property type="match status" value="1"/>
</dbReference>
<evidence type="ECO:0000313" key="7">
    <source>
        <dbReference type="RefSeq" id="XP_027203652.1"/>
    </source>
</evidence>
<keyword evidence="5" id="KW-0812">Transmembrane</keyword>
<dbReference type="InterPro" id="IPR018251">
    <property type="entry name" value="Crust_neurhormone_CS"/>
</dbReference>
<accession>A0A6P6YEF1</accession>
<reference evidence="7" key="1">
    <citation type="submission" date="2025-08" db="UniProtKB">
        <authorList>
            <consortium name="RefSeq"/>
        </authorList>
    </citation>
    <scope>IDENTIFICATION</scope>
    <source>
        <strain evidence="7">Airmid</strain>
    </source>
</reference>
<dbReference type="Proteomes" id="UP000515146">
    <property type="component" value="Unplaced"/>
</dbReference>
<evidence type="ECO:0000256" key="3">
    <source>
        <dbReference type="ARBA" id="ARBA00023157"/>
    </source>
</evidence>
<dbReference type="GO" id="GO:0005576">
    <property type="term" value="C:extracellular region"/>
    <property type="evidence" value="ECO:0007669"/>
    <property type="project" value="InterPro"/>
</dbReference>
<dbReference type="AlphaFoldDB" id="A0A6P6YEF1"/>